<proteinExistence type="inferred from homology"/>
<dbReference type="InterPro" id="IPR007187">
    <property type="entry name" value="Nucleoporin_Nup133/Nup155_C"/>
</dbReference>
<dbReference type="InterPro" id="IPR042533">
    <property type="entry name" value="Nucleoporin_Nup155_C_1"/>
</dbReference>
<evidence type="ECO:0000313" key="7">
    <source>
        <dbReference type="EMBL" id="RKP24326.1"/>
    </source>
</evidence>
<dbReference type="OrthoDB" id="338970at2759"/>
<sequence length="824" mass="90488">MTANEPIEVAAKLLDSYLERDQKFPELADLVLGSSSASYTSAPRNLPLYQKHRFIALPDALFEQYDLLQCRSFSGIFTEIRCAWFTLDHRLFIWNYENGNDFYVFDEQEQLIVSVGLVKPRPGVFQSTIEHLLVVTTALEVFLLGISVRPATPGGQTEVVFYASQMSTPADNILMTSVIGTAAGRIFTCGNDGHIYELAYGNDGWINRGFHKINLTLPVYTHFVPTFLPFFSTTRSDPIEHVVLDSSRHLLYGLTQGSNIEVFNLGTDGLQFHYVSTCTDIPQVAASLCPSLAYDTRSLQLVSIHPVTVLESSSIYLMGVTVNGCRLYFACQSHYRPVSMGATSVPHVPDALRLVHVRLPPVSQFSQTGISSANAVEFQLASLTVHTAGCHSDVFLASHTASNEIDQLVCTALDVGAIAKNATVSSSTRMSELHSVLQVDGKTSAIAEIGPSTRKPADAYDGAAVKVRKSHELATQLVSEPRQFIVLTNAGVNMVSKTRPIDQLRWLLNTYSLQSAEAKQFVDMYGPSEVCSMCLMLCCSTPLYDGSRKDMASQTAARMFFEVGGVPRFQETVIAGGDNSVGRALSSPTVIYSGKHDGIALTIIRLLRPIWLTKLISNLHGIEKPPLALQGVTDITKLSAEHRALETERQSLLAMKQLLTQAIEAISFLQFLRNRKLPEKVVQLTTSSKNELVELTFKSLLAGSNRLALCQELILTIIDQSGGRSAQECLRQASITTTTSETERNLKEALRLYTSIPHVPSKAKIIKIANVFKEFGFYNGAVEFALACAAPNPALSAEANKERRTDCYQVAIEALFAAQTRFGK</sequence>
<dbReference type="Pfam" id="PF03177">
    <property type="entry name" value="Nucleoporin_C"/>
    <property type="match status" value="1"/>
</dbReference>
<reference evidence="8" key="1">
    <citation type="journal article" date="2018" name="Nat. Microbiol.">
        <title>Leveraging single-cell genomics to expand the fungal tree of life.</title>
        <authorList>
            <person name="Ahrendt S.R."/>
            <person name="Quandt C.A."/>
            <person name="Ciobanu D."/>
            <person name="Clum A."/>
            <person name="Salamov A."/>
            <person name="Andreopoulos B."/>
            <person name="Cheng J.F."/>
            <person name="Woyke T."/>
            <person name="Pelin A."/>
            <person name="Henrissat B."/>
            <person name="Reynolds N.K."/>
            <person name="Benny G.L."/>
            <person name="Smith M.E."/>
            <person name="James T.Y."/>
            <person name="Grigoriev I.V."/>
        </authorList>
    </citation>
    <scope>NUCLEOTIDE SEQUENCE [LARGE SCALE GENOMIC DNA]</scope>
    <source>
        <strain evidence="8">Benny S71-1</strain>
    </source>
</reference>
<dbReference type="GO" id="GO:0000972">
    <property type="term" value="P:transcription-dependent tethering of RNA polymerase II gene DNA at nuclear periphery"/>
    <property type="evidence" value="ECO:0007669"/>
    <property type="project" value="TreeGrafter"/>
</dbReference>
<dbReference type="PANTHER" id="PTHR10350">
    <property type="entry name" value="NUCLEAR PORE COMPLEX PROTEIN NUP155"/>
    <property type="match status" value="1"/>
</dbReference>
<dbReference type="GO" id="GO:0006405">
    <property type="term" value="P:RNA export from nucleus"/>
    <property type="evidence" value="ECO:0007669"/>
    <property type="project" value="TreeGrafter"/>
</dbReference>
<dbReference type="GO" id="GO:0006606">
    <property type="term" value="P:protein import into nucleus"/>
    <property type="evidence" value="ECO:0007669"/>
    <property type="project" value="TreeGrafter"/>
</dbReference>
<gene>
    <name evidence="7" type="ORF">SYNPS1DRAFT_23582</name>
</gene>
<accession>A0A4P9YW90</accession>
<comment type="subcellular location">
    <subcellularLocation>
        <location evidence="1">Nucleus</location>
    </subcellularLocation>
</comment>
<evidence type="ECO:0000256" key="3">
    <source>
        <dbReference type="ARBA" id="ARBA00022448"/>
    </source>
</evidence>
<comment type="similarity">
    <text evidence="2">Belongs to the non-repetitive/WGA-negative nucleoporin family.</text>
</comment>
<name>A0A4P9YW90_9FUNG</name>
<evidence type="ECO:0000256" key="4">
    <source>
        <dbReference type="ARBA" id="ARBA00023242"/>
    </source>
</evidence>
<evidence type="ECO:0000259" key="5">
    <source>
        <dbReference type="Pfam" id="PF03177"/>
    </source>
</evidence>
<keyword evidence="4" id="KW-0539">Nucleus</keyword>
<evidence type="ECO:0000256" key="1">
    <source>
        <dbReference type="ARBA" id="ARBA00004123"/>
    </source>
</evidence>
<dbReference type="EMBL" id="KZ990299">
    <property type="protein sequence ID" value="RKP24326.1"/>
    <property type="molecule type" value="Genomic_DNA"/>
</dbReference>
<organism evidence="7 8">
    <name type="scientific">Syncephalis pseudoplumigaleata</name>
    <dbReference type="NCBI Taxonomy" id="1712513"/>
    <lineage>
        <taxon>Eukaryota</taxon>
        <taxon>Fungi</taxon>
        <taxon>Fungi incertae sedis</taxon>
        <taxon>Zoopagomycota</taxon>
        <taxon>Zoopagomycotina</taxon>
        <taxon>Zoopagomycetes</taxon>
        <taxon>Zoopagales</taxon>
        <taxon>Piptocephalidaceae</taxon>
        <taxon>Syncephalis</taxon>
    </lineage>
</organism>
<dbReference type="Gene3D" id="1.25.40.450">
    <property type="entry name" value="Nucleoporin, helical domain, N-terminal subdomain"/>
    <property type="match status" value="1"/>
</dbReference>
<evidence type="ECO:0000313" key="8">
    <source>
        <dbReference type="Proteomes" id="UP000278143"/>
    </source>
</evidence>
<dbReference type="InterPro" id="IPR004870">
    <property type="entry name" value="Nucleoporin_Nup155"/>
</dbReference>
<dbReference type="Gene3D" id="1.20.58.1780">
    <property type="match status" value="1"/>
</dbReference>
<dbReference type="AlphaFoldDB" id="A0A4P9YW90"/>
<dbReference type="InterPro" id="IPR014908">
    <property type="entry name" value="Nucleoporin_Nup133/Nup155_N"/>
</dbReference>
<protein>
    <submittedName>
        <fullName evidence="7">Nup133 N terminal like-domain-containing protein</fullName>
    </submittedName>
</protein>
<dbReference type="PANTHER" id="PTHR10350:SF6">
    <property type="entry name" value="NUCLEAR PORE COMPLEX PROTEIN NUP155"/>
    <property type="match status" value="1"/>
</dbReference>
<evidence type="ECO:0000256" key="2">
    <source>
        <dbReference type="ARBA" id="ARBA00007373"/>
    </source>
</evidence>
<dbReference type="Proteomes" id="UP000278143">
    <property type="component" value="Unassembled WGS sequence"/>
</dbReference>
<evidence type="ECO:0000259" key="6">
    <source>
        <dbReference type="Pfam" id="PF08801"/>
    </source>
</evidence>
<keyword evidence="8" id="KW-1185">Reference proteome</keyword>
<dbReference type="GO" id="GO:0044611">
    <property type="term" value="C:nuclear pore inner ring"/>
    <property type="evidence" value="ECO:0007669"/>
    <property type="project" value="TreeGrafter"/>
</dbReference>
<keyword evidence="3" id="KW-0813">Transport</keyword>
<feature type="non-terminal residue" evidence="7">
    <location>
        <position position="824"/>
    </location>
</feature>
<dbReference type="GO" id="GO:0017056">
    <property type="term" value="F:structural constituent of nuclear pore"/>
    <property type="evidence" value="ECO:0007669"/>
    <property type="project" value="InterPro"/>
</dbReference>
<dbReference type="Pfam" id="PF08801">
    <property type="entry name" value="Nucleoporin_N"/>
    <property type="match status" value="1"/>
</dbReference>
<feature type="domain" description="Nucleoporin Nup133/Nup155-like N-terminal" evidence="6">
    <location>
        <begin position="54"/>
        <end position="492"/>
    </location>
</feature>
<dbReference type="GO" id="GO:0036228">
    <property type="term" value="P:protein localization to nuclear inner membrane"/>
    <property type="evidence" value="ECO:0007669"/>
    <property type="project" value="TreeGrafter"/>
</dbReference>
<feature type="domain" description="Nucleoporin Nup133/Nup155-like C-terminal" evidence="5">
    <location>
        <begin position="634"/>
        <end position="815"/>
    </location>
</feature>